<evidence type="ECO:0000259" key="2">
    <source>
        <dbReference type="Pfam" id="PF01551"/>
    </source>
</evidence>
<keyword evidence="4" id="KW-1185">Reference proteome</keyword>
<proteinExistence type="predicted"/>
<accession>A0A974RXK9</accession>
<sequence length="319" mass="34927">MRLIFISEQNAQRSRITFATDLSTIILSLVVLCVVSASLGYWFTKQAIKTNVITDEQIATVMKEPLEEIANIRQKAQARLDAYSAYLANIQARLIRLDAMGERLTGLAGIDNEFDFSESVGLGGSEENVGDGKEAFTPPTFMQELNRLSDKITTREKQLEILEQLIVKRSIRQENYIAGYPVKNGYITSRFGTRIDPITGRSKGHKGVDFSGPRGADIMSVAAGVVTFSGVKTGYGNVVEISHLDGYKTIYAHNQQNLVSAGDLVQVGQVVAKLGSSGRATGPHVHFEVVKNNQAVNPITYITRVGKSDNLPIQMAMVE</sequence>
<dbReference type="SUPFAM" id="SSF51261">
    <property type="entry name" value="Duplicated hybrid motif"/>
    <property type="match status" value="1"/>
</dbReference>
<dbReference type="EMBL" id="CP067393">
    <property type="protein sequence ID" value="QQP84964.1"/>
    <property type="molecule type" value="Genomic_DNA"/>
</dbReference>
<protein>
    <submittedName>
        <fullName evidence="3">Peptidoglycan DD-metalloendopeptidase family protein</fullName>
    </submittedName>
</protein>
<dbReference type="Gene3D" id="2.70.70.10">
    <property type="entry name" value="Glucose Permease (Domain IIA)"/>
    <property type="match status" value="1"/>
</dbReference>
<keyword evidence="1" id="KW-1133">Transmembrane helix</keyword>
<feature type="domain" description="M23ase beta-sheet core" evidence="2">
    <location>
        <begin position="204"/>
        <end position="298"/>
    </location>
</feature>
<dbReference type="InterPro" id="IPR011055">
    <property type="entry name" value="Dup_hybrid_motif"/>
</dbReference>
<dbReference type="KEGG" id="eaz:JHT90_11260"/>
<organism evidence="3 4">
    <name type="scientific">Entomomonas asaccharolytica</name>
    <dbReference type="NCBI Taxonomy" id="2785331"/>
    <lineage>
        <taxon>Bacteria</taxon>
        <taxon>Pseudomonadati</taxon>
        <taxon>Pseudomonadota</taxon>
        <taxon>Gammaproteobacteria</taxon>
        <taxon>Pseudomonadales</taxon>
        <taxon>Pseudomonadaceae</taxon>
        <taxon>Entomomonas</taxon>
    </lineage>
</organism>
<dbReference type="InterPro" id="IPR050570">
    <property type="entry name" value="Cell_wall_metabolism_enzyme"/>
</dbReference>
<reference evidence="3 4" key="1">
    <citation type="submission" date="2021-01" db="EMBL/GenBank/DDBJ databases">
        <title>Entomomonas sp. F2A isolated from a house cricket (Acheta domesticus).</title>
        <authorList>
            <person name="Spergser J."/>
            <person name="Busse H.-J."/>
        </authorList>
    </citation>
    <scope>NUCLEOTIDE SEQUENCE [LARGE SCALE GENOMIC DNA]</scope>
    <source>
        <strain evidence="3 4">F2A</strain>
    </source>
</reference>
<evidence type="ECO:0000313" key="3">
    <source>
        <dbReference type="EMBL" id="QQP84964.1"/>
    </source>
</evidence>
<gene>
    <name evidence="3" type="ORF">JHT90_11260</name>
</gene>
<dbReference type="RefSeq" id="WP_201090993.1">
    <property type="nucleotide sequence ID" value="NZ_CP067393.1"/>
</dbReference>
<dbReference type="FunFam" id="2.70.70.10:FF:000006">
    <property type="entry name" value="M23 family peptidase"/>
    <property type="match status" value="1"/>
</dbReference>
<keyword evidence="1" id="KW-0812">Transmembrane</keyword>
<dbReference type="CDD" id="cd12797">
    <property type="entry name" value="M23_peptidase"/>
    <property type="match status" value="1"/>
</dbReference>
<dbReference type="Proteomes" id="UP000595278">
    <property type="component" value="Chromosome"/>
</dbReference>
<dbReference type="Pfam" id="PF01551">
    <property type="entry name" value="Peptidase_M23"/>
    <property type="match status" value="1"/>
</dbReference>
<dbReference type="AlphaFoldDB" id="A0A974RXK9"/>
<keyword evidence="1" id="KW-0472">Membrane</keyword>
<evidence type="ECO:0000256" key="1">
    <source>
        <dbReference type="SAM" id="Phobius"/>
    </source>
</evidence>
<dbReference type="InterPro" id="IPR016047">
    <property type="entry name" value="M23ase_b-sheet_dom"/>
</dbReference>
<feature type="transmembrane region" description="Helical" evidence="1">
    <location>
        <begin position="21"/>
        <end position="43"/>
    </location>
</feature>
<evidence type="ECO:0000313" key="4">
    <source>
        <dbReference type="Proteomes" id="UP000595278"/>
    </source>
</evidence>
<dbReference type="PANTHER" id="PTHR21666:SF291">
    <property type="entry name" value="STAGE II SPORULATION PROTEIN Q"/>
    <property type="match status" value="1"/>
</dbReference>
<dbReference type="GO" id="GO:0004222">
    <property type="term" value="F:metalloendopeptidase activity"/>
    <property type="evidence" value="ECO:0007669"/>
    <property type="project" value="TreeGrafter"/>
</dbReference>
<dbReference type="PANTHER" id="PTHR21666">
    <property type="entry name" value="PEPTIDASE-RELATED"/>
    <property type="match status" value="1"/>
</dbReference>
<name>A0A974RXK9_9GAMM</name>